<dbReference type="AlphaFoldDB" id="A0AAV4MC77"/>
<dbReference type="Proteomes" id="UP001054945">
    <property type="component" value="Unassembled WGS sequence"/>
</dbReference>
<accession>A0AAV4MC77</accession>
<comment type="caution">
    <text evidence="1">The sequence shown here is derived from an EMBL/GenBank/DDBJ whole genome shotgun (WGS) entry which is preliminary data.</text>
</comment>
<dbReference type="EMBL" id="BPLR01002097">
    <property type="protein sequence ID" value="GIX69953.1"/>
    <property type="molecule type" value="Genomic_DNA"/>
</dbReference>
<keyword evidence="2" id="KW-1185">Reference proteome</keyword>
<evidence type="ECO:0000313" key="2">
    <source>
        <dbReference type="Proteomes" id="UP001054945"/>
    </source>
</evidence>
<protein>
    <submittedName>
        <fullName evidence="1">Uncharacterized protein</fullName>
    </submittedName>
</protein>
<organism evidence="1 2">
    <name type="scientific">Caerostris extrusa</name>
    <name type="common">Bark spider</name>
    <name type="synonym">Caerostris bankana</name>
    <dbReference type="NCBI Taxonomy" id="172846"/>
    <lineage>
        <taxon>Eukaryota</taxon>
        <taxon>Metazoa</taxon>
        <taxon>Ecdysozoa</taxon>
        <taxon>Arthropoda</taxon>
        <taxon>Chelicerata</taxon>
        <taxon>Arachnida</taxon>
        <taxon>Araneae</taxon>
        <taxon>Araneomorphae</taxon>
        <taxon>Entelegynae</taxon>
        <taxon>Araneoidea</taxon>
        <taxon>Araneidae</taxon>
        <taxon>Caerostris</taxon>
    </lineage>
</organism>
<proteinExistence type="predicted"/>
<evidence type="ECO:0000313" key="1">
    <source>
        <dbReference type="EMBL" id="GIX69953.1"/>
    </source>
</evidence>
<reference evidence="1 2" key="1">
    <citation type="submission" date="2021-06" db="EMBL/GenBank/DDBJ databases">
        <title>Caerostris extrusa draft genome.</title>
        <authorList>
            <person name="Kono N."/>
            <person name="Arakawa K."/>
        </authorList>
    </citation>
    <scope>NUCLEOTIDE SEQUENCE [LARGE SCALE GENOMIC DNA]</scope>
</reference>
<name>A0AAV4MC77_CAEEX</name>
<gene>
    <name evidence="1" type="ORF">CEXT_703671</name>
</gene>
<sequence>MRRQRTVHTFTVFVEEQKKTALNLYEIDPSQCNFRKATGTLDSICKNTLSEDANIGQATPGVIDRESKDGKNLAVAVYHAC</sequence>